<name>A0A9X9LA46_BLUGR</name>
<gene>
    <name evidence="2" type="ORF">BGT96224V316_LOCUS1482</name>
</gene>
<reference evidence="2 3" key="1">
    <citation type="submission" date="2018-08" db="EMBL/GenBank/DDBJ databases">
        <authorList>
            <person name="Muller C M."/>
        </authorList>
    </citation>
    <scope>NUCLEOTIDE SEQUENCE [LARGE SCALE GENOMIC DNA]</scope>
</reference>
<proteinExistence type="predicted"/>
<dbReference type="InterPro" id="IPR038717">
    <property type="entry name" value="Tc1-like_DDE_dom"/>
</dbReference>
<dbReference type="Pfam" id="PF13358">
    <property type="entry name" value="DDE_3"/>
    <property type="match status" value="1"/>
</dbReference>
<feature type="domain" description="Tc1-like transposase DDE" evidence="1">
    <location>
        <begin position="7"/>
        <end position="58"/>
    </location>
</feature>
<dbReference type="Proteomes" id="UP000324639">
    <property type="component" value="Chromosome Bgt_-02"/>
</dbReference>
<dbReference type="InterPro" id="IPR036397">
    <property type="entry name" value="RNaseH_sf"/>
</dbReference>
<dbReference type="AlphaFoldDB" id="A0A9X9LA46"/>
<protein>
    <submittedName>
        <fullName evidence="2">Bgt-50371</fullName>
    </submittedName>
</protein>
<dbReference type="EMBL" id="LR026985">
    <property type="protein sequence ID" value="VCU40241.1"/>
    <property type="molecule type" value="Genomic_DNA"/>
</dbReference>
<evidence type="ECO:0000313" key="3">
    <source>
        <dbReference type="Proteomes" id="UP000324639"/>
    </source>
</evidence>
<organism evidence="2 3">
    <name type="scientific">Blumeria graminis f. sp. tritici</name>
    <dbReference type="NCBI Taxonomy" id="62690"/>
    <lineage>
        <taxon>Eukaryota</taxon>
        <taxon>Fungi</taxon>
        <taxon>Dikarya</taxon>
        <taxon>Ascomycota</taxon>
        <taxon>Pezizomycotina</taxon>
        <taxon>Leotiomycetes</taxon>
        <taxon>Erysiphales</taxon>
        <taxon>Erysiphaceae</taxon>
        <taxon>Blumeria</taxon>
    </lineage>
</organism>
<dbReference type="Gene3D" id="3.30.420.10">
    <property type="entry name" value="Ribonuclease H-like superfamily/Ribonuclease H"/>
    <property type="match status" value="1"/>
</dbReference>
<sequence>MRPRLSIMQDNAPANTAAITMEDVSLWLIQTSFWPANSPDLNPIEVVWNRMKDYIQRHNPNLGGRKQ</sequence>
<accession>A0A9X9LA46</accession>
<evidence type="ECO:0000259" key="1">
    <source>
        <dbReference type="Pfam" id="PF13358"/>
    </source>
</evidence>
<keyword evidence="3" id="KW-1185">Reference proteome</keyword>
<evidence type="ECO:0000313" key="2">
    <source>
        <dbReference type="EMBL" id="VCU40241.1"/>
    </source>
</evidence>
<dbReference type="GO" id="GO:0003676">
    <property type="term" value="F:nucleic acid binding"/>
    <property type="evidence" value="ECO:0007669"/>
    <property type="project" value="InterPro"/>
</dbReference>